<comment type="caution">
    <text evidence="5">The sequence shown here is derived from an EMBL/GenBank/DDBJ whole genome shotgun (WGS) entry which is preliminary data.</text>
</comment>
<sequence>MKLKLLFLIASLFSFSQSVLAQNDIIIKDATIETCSGNFYDQGGPDGTYSSFDEVTKTMTICPDVDGDRTRVDFSEFLIAAGQDYLYIYDGDSTAAPLIGSYTASNNPGTVIASASNPSGCLTFEFVLDGNFSPLPGWEAEISCEPPCQQIYPEVVSVSPATEVPGGNYTAGVLVDLTFEGSAFFENDGSGAIFQWNFGDGSGAFGETVTYSYGSVGTYQVTLTVVDPSGCSSSITFDITIEVNFVSVDSDLYTIDELVEDVLINNPCAQISNITSSTGTDFGDVNGIGYFDSNGSAFPIESGIVLYSGHAENDVPGPETGIQSSGGTGWPGDPDLTALIQDIENNNSSHSENASIIEFDFVTFADEISFNFLFSSDEYGTYQCSFSDIFAFFLTDENGNTENIALVPGTNTPVSVRTVRDDAYNGSCSSENPLYFDKYYGAGGENEAFAPIDQKGNTVLMTAQSAVTPGETYHIKLAVADRNDTAYNSAVFLEAGSFDVGEVNLGGDLTVENGEATCQGNEVILDIGLSVIPGVVITWYLDGTVIPGETGPTLVVTEEGTYTAEFEYLGACQSTDQVVVEFQPTPMPEEVLPEDLFTCGNVSTITTFDLTINNDNVLAANQDPNNFLITYYTSQAAADAGVNPIENPEEYELASAEECETVYIRVEGYTNETLSGCYEVEPFEVCEGSINVGSNLDDLEECDNDNDGFAIFDLTANEALALDGLDPADFQVEYFESQGDADAGTDAITTPDAFENTTAGGQTIYVRVSDTDEGNCNASDNSFEITALEVAETNEAEPINFCYQGGGETVELTQNETTILGSQDPADFSFSYYESQAEADAGDPATAIPDPSAYEPAIAQDCTSIYVRIENTDNADCFTTTS</sequence>
<gene>
    <name evidence="5" type="ORF">FKR84_11890</name>
</gene>
<dbReference type="Proteomes" id="UP000317169">
    <property type="component" value="Unassembled WGS sequence"/>
</dbReference>
<name>A0A507ZG77_9FLAO</name>
<dbReference type="PROSITE" id="PS50093">
    <property type="entry name" value="PKD"/>
    <property type="match status" value="1"/>
</dbReference>
<keyword evidence="2" id="KW-0732">Signal</keyword>
<dbReference type="SMART" id="SM00089">
    <property type="entry name" value="PKD"/>
    <property type="match status" value="1"/>
</dbReference>
<feature type="chain" id="PRO_5021399430" evidence="2">
    <location>
        <begin position="22"/>
        <end position="882"/>
    </location>
</feature>
<accession>A0A507ZG77</accession>
<evidence type="ECO:0000313" key="5">
    <source>
        <dbReference type="EMBL" id="TQD34888.1"/>
    </source>
</evidence>
<evidence type="ECO:0000259" key="3">
    <source>
        <dbReference type="PROSITE" id="PS01180"/>
    </source>
</evidence>
<dbReference type="Gene3D" id="2.60.120.290">
    <property type="entry name" value="Spermadhesin, CUB domain"/>
    <property type="match status" value="1"/>
</dbReference>
<dbReference type="SUPFAM" id="SSF49854">
    <property type="entry name" value="Spermadhesin, CUB domain"/>
    <property type="match status" value="1"/>
</dbReference>
<dbReference type="InterPro" id="IPR035914">
    <property type="entry name" value="Sperma_CUB_dom_sf"/>
</dbReference>
<dbReference type="InterPro" id="IPR049804">
    <property type="entry name" value="Choice_anch_L"/>
</dbReference>
<dbReference type="AlphaFoldDB" id="A0A507ZG77"/>
<dbReference type="PROSITE" id="PS01180">
    <property type="entry name" value="CUB"/>
    <property type="match status" value="1"/>
</dbReference>
<dbReference type="Gene3D" id="2.60.40.10">
    <property type="entry name" value="Immunoglobulins"/>
    <property type="match status" value="1"/>
</dbReference>
<dbReference type="EMBL" id="VIAR01000013">
    <property type="protein sequence ID" value="TQD34888.1"/>
    <property type="molecule type" value="Genomic_DNA"/>
</dbReference>
<feature type="non-terminal residue" evidence="5">
    <location>
        <position position="882"/>
    </location>
</feature>
<dbReference type="InterPro" id="IPR013783">
    <property type="entry name" value="Ig-like_fold"/>
</dbReference>
<dbReference type="RefSeq" id="WP_141422535.1">
    <property type="nucleotide sequence ID" value="NZ_VIAR01000013.1"/>
</dbReference>
<dbReference type="Pfam" id="PF18911">
    <property type="entry name" value="PKD_4"/>
    <property type="match status" value="1"/>
</dbReference>
<keyword evidence="1" id="KW-1015">Disulfide bond</keyword>
<dbReference type="InterPro" id="IPR035986">
    <property type="entry name" value="PKD_dom_sf"/>
</dbReference>
<evidence type="ECO:0000256" key="1">
    <source>
        <dbReference type="ARBA" id="ARBA00023157"/>
    </source>
</evidence>
<organism evidence="5 6">
    <name type="scientific">Haloflavibacter putidus</name>
    <dbReference type="NCBI Taxonomy" id="2576776"/>
    <lineage>
        <taxon>Bacteria</taxon>
        <taxon>Pseudomonadati</taxon>
        <taxon>Bacteroidota</taxon>
        <taxon>Flavobacteriia</taxon>
        <taxon>Flavobacteriales</taxon>
        <taxon>Flavobacteriaceae</taxon>
        <taxon>Haloflavibacter</taxon>
    </lineage>
</organism>
<reference evidence="5 6" key="1">
    <citation type="submission" date="2019-06" db="EMBL/GenBank/DDBJ databases">
        <title>Flavibacter putida gen. nov., sp. nov., a novel marine bacterium of the family Flavobacteriaceae isolated from coastal seawater.</title>
        <authorList>
            <person name="Feng X."/>
        </authorList>
    </citation>
    <scope>NUCLEOTIDE SEQUENCE [LARGE SCALE GENOMIC DNA]</scope>
    <source>
        <strain evidence="5 6">PLHSN227</strain>
    </source>
</reference>
<keyword evidence="6" id="KW-1185">Reference proteome</keyword>
<feature type="domain" description="PKD" evidence="4">
    <location>
        <begin position="186"/>
        <end position="248"/>
    </location>
</feature>
<dbReference type="OrthoDB" id="9765926at2"/>
<dbReference type="SUPFAM" id="SSF49299">
    <property type="entry name" value="PKD domain"/>
    <property type="match status" value="1"/>
</dbReference>
<feature type="signal peptide" evidence="2">
    <location>
        <begin position="1"/>
        <end position="21"/>
    </location>
</feature>
<dbReference type="InterPro" id="IPR000601">
    <property type="entry name" value="PKD_dom"/>
</dbReference>
<dbReference type="NCBIfam" id="NF038133">
    <property type="entry name" value="choice_anch_L"/>
    <property type="match status" value="1"/>
</dbReference>
<dbReference type="InterPro" id="IPR022409">
    <property type="entry name" value="PKD/Chitinase_dom"/>
</dbReference>
<dbReference type="CDD" id="cd00146">
    <property type="entry name" value="PKD"/>
    <property type="match status" value="1"/>
</dbReference>
<proteinExistence type="predicted"/>
<feature type="domain" description="CUB" evidence="3">
    <location>
        <begin position="28"/>
        <end position="145"/>
    </location>
</feature>
<evidence type="ECO:0000256" key="2">
    <source>
        <dbReference type="SAM" id="SignalP"/>
    </source>
</evidence>
<dbReference type="InterPro" id="IPR000859">
    <property type="entry name" value="CUB_dom"/>
</dbReference>
<evidence type="ECO:0000259" key="4">
    <source>
        <dbReference type="PROSITE" id="PS50093"/>
    </source>
</evidence>
<evidence type="ECO:0000313" key="6">
    <source>
        <dbReference type="Proteomes" id="UP000317169"/>
    </source>
</evidence>
<protein>
    <submittedName>
        <fullName evidence="5">PKD domain-containing protein</fullName>
    </submittedName>
</protein>